<keyword evidence="18" id="KW-1185">Reference proteome</keyword>
<reference evidence="17" key="1">
    <citation type="journal article" date="2023" name="Science">
        <title>Genome structures resolve the early diversification of teleost fishes.</title>
        <authorList>
            <person name="Parey E."/>
            <person name="Louis A."/>
            <person name="Montfort J."/>
            <person name="Bouchez O."/>
            <person name="Roques C."/>
            <person name="Iampietro C."/>
            <person name="Lluch J."/>
            <person name="Castinel A."/>
            <person name="Donnadieu C."/>
            <person name="Desvignes T."/>
            <person name="Floi Bucao C."/>
            <person name="Jouanno E."/>
            <person name="Wen M."/>
            <person name="Mejri S."/>
            <person name="Dirks R."/>
            <person name="Jansen H."/>
            <person name="Henkel C."/>
            <person name="Chen W.J."/>
            <person name="Zahm M."/>
            <person name="Cabau C."/>
            <person name="Klopp C."/>
            <person name="Thompson A.W."/>
            <person name="Robinson-Rechavi M."/>
            <person name="Braasch I."/>
            <person name="Lecointre G."/>
            <person name="Bobe J."/>
            <person name="Postlethwait J.H."/>
            <person name="Berthelot C."/>
            <person name="Roest Crollius H."/>
            <person name="Guiguen Y."/>
        </authorList>
    </citation>
    <scope>NUCLEOTIDE SEQUENCE</scope>
    <source>
        <strain evidence="17">NC1722</strain>
    </source>
</reference>
<comment type="similarity">
    <text evidence="12">Belongs to the immunoglobulin superfamily. IgLON family.</text>
</comment>
<evidence type="ECO:0000313" key="18">
    <source>
        <dbReference type="Proteomes" id="UP001221898"/>
    </source>
</evidence>
<gene>
    <name evidence="17" type="ORF">AAFF_G00258950</name>
</gene>
<feature type="signal peptide" evidence="15">
    <location>
        <begin position="1"/>
        <end position="33"/>
    </location>
</feature>
<dbReference type="PROSITE" id="PS50835">
    <property type="entry name" value="IG_LIKE"/>
    <property type="match status" value="3"/>
</dbReference>
<evidence type="ECO:0000256" key="1">
    <source>
        <dbReference type="ARBA" id="ARBA00004609"/>
    </source>
</evidence>
<evidence type="ECO:0000256" key="8">
    <source>
        <dbReference type="ARBA" id="ARBA00023157"/>
    </source>
</evidence>
<feature type="domain" description="Ig-like" evidence="16">
    <location>
        <begin position="227"/>
        <end position="314"/>
    </location>
</feature>
<dbReference type="EMBL" id="JAINUG010000035">
    <property type="protein sequence ID" value="KAJ8408481.1"/>
    <property type="molecule type" value="Genomic_DNA"/>
</dbReference>
<evidence type="ECO:0000256" key="5">
    <source>
        <dbReference type="ARBA" id="ARBA00022737"/>
    </source>
</evidence>
<keyword evidence="11" id="KW-0393">Immunoglobulin domain</keyword>
<dbReference type="Gene3D" id="2.60.40.10">
    <property type="entry name" value="Immunoglobulins"/>
    <property type="match status" value="3"/>
</dbReference>
<evidence type="ECO:0000256" key="13">
    <source>
        <dbReference type="ARBA" id="ARBA00041100"/>
    </source>
</evidence>
<evidence type="ECO:0000259" key="16">
    <source>
        <dbReference type="PROSITE" id="PS50835"/>
    </source>
</evidence>
<evidence type="ECO:0000256" key="11">
    <source>
        <dbReference type="ARBA" id="ARBA00023319"/>
    </source>
</evidence>
<dbReference type="SMART" id="SM00408">
    <property type="entry name" value="IGc2"/>
    <property type="match status" value="3"/>
</dbReference>
<keyword evidence="6" id="KW-0130">Cell adhesion</keyword>
<dbReference type="GO" id="GO:0007155">
    <property type="term" value="P:cell adhesion"/>
    <property type="evidence" value="ECO:0007669"/>
    <property type="project" value="UniProtKB-KW"/>
</dbReference>
<evidence type="ECO:0000256" key="15">
    <source>
        <dbReference type="SAM" id="SignalP"/>
    </source>
</evidence>
<keyword evidence="5" id="KW-0677">Repeat</keyword>
<dbReference type="SUPFAM" id="SSF48726">
    <property type="entry name" value="Immunoglobulin"/>
    <property type="match status" value="3"/>
</dbReference>
<name>A0AAD7STK6_9TELE</name>
<dbReference type="GO" id="GO:0098552">
    <property type="term" value="C:side of membrane"/>
    <property type="evidence" value="ECO:0007669"/>
    <property type="project" value="UniProtKB-KW"/>
</dbReference>
<proteinExistence type="inferred from homology"/>
<dbReference type="Proteomes" id="UP001221898">
    <property type="component" value="Unassembled WGS sequence"/>
</dbReference>
<dbReference type="FunFam" id="2.60.40.10:FF:000013">
    <property type="entry name" value="cell adhesion molecule 1 isoform X1"/>
    <property type="match status" value="1"/>
</dbReference>
<dbReference type="Pfam" id="PF07679">
    <property type="entry name" value="I-set"/>
    <property type="match status" value="1"/>
</dbReference>
<keyword evidence="4 15" id="KW-0732">Signal</keyword>
<sequence>MDTMIAVQDASVSGQWFTAIILSLCCFLPSCLPAGQTVDYPWLGMERVVSRQGDTALLRCYLLDGFSKGAWLNRSSIIFAGDDKWSVDPRVSIVSGVGDKHEYSLQIQKVDVTDDGQYTCSVQSERNPRSKLIHLTVKVPPKIYDISTDITINEGSNISLICMASGKPDPTISWRHITPLAKKYESGEYLMINGINRDQAGDYECSAQNDISYPDTKTVKVTVNFAPEIREMKSAREGRGRTALLRCEAAAVPTPIFEWYKGDKKLTKGQGIEIKNLSSRSILSMTNMTEDGYGNYTCVAANKLGKANASMPLIPIIEPTTTSPVSSPDQSGLTSTPTVGPSAPNTAPYGTTGNAEVLSSCQYLVLALTSFISVY</sequence>
<feature type="region of interest" description="Disordered" evidence="14">
    <location>
        <begin position="319"/>
        <end position="347"/>
    </location>
</feature>
<dbReference type="InterPro" id="IPR007110">
    <property type="entry name" value="Ig-like_dom"/>
</dbReference>
<evidence type="ECO:0000256" key="4">
    <source>
        <dbReference type="ARBA" id="ARBA00022729"/>
    </source>
</evidence>
<comment type="caution">
    <text evidence="17">The sequence shown here is derived from an EMBL/GenBank/DDBJ whole genome shotgun (WGS) entry which is preliminary data.</text>
</comment>
<dbReference type="Pfam" id="PF13927">
    <property type="entry name" value="Ig_3"/>
    <property type="match status" value="1"/>
</dbReference>
<evidence type="ECO:0000313" key="17">
    <source>
        <dbReference type="EMBL" id="KAJ8408481.1"/>
    </source>
</evidence>
<evidence type="ECO:0000256" key="9">
    <source>
        <dbReference type="ARBA" id="ARBA00023180"/>
    </source>
</evidence>
<comment type="subcellular location">
    <subcellularLocation>
        <location evidence="1">Cell membrane</location>
        <topology evidence="1">Lipid-anchor</topology>
        <topology evidence="1">GPI-anchor</topology>
    </subcellularLocation>
</comment>
<dbReference type="GO" id="GO:0005886">
    <property type="term" value="C:plasma membrane"/>
    <property type="evidence" value="ECO:0007669"/>
    <property type="project" value="UniProtKB-SubCell"/>
</dbReference>
<dbReference type="PANTHER" id="PTHR42757">
    <property type="entry name" value="IGLON FAMILY OF IMMUNOGLOBULIN SUPERFAMILY-RELATED"/>
    <property type="match status" value="1"/>
</dbReference>
<dbReference type="SMART" id="SM00409">
    <property type="entry name" value="IG"/>
    <property type="match status" value="3"/>
</dbReference>
<dbReference type="InterPro" id="IPR013098">
    <property type="entry name" value="Ig_I-set"/>
</dbReference>
<feature type="domain" description="Ig-like" evidence="16">
    <location>
        <begin position="141"/>
        <end position="222"/>
    </location>
</feature>
<accession>A0AAD7STK6</accession>
<evidence type="ECO:0000256" key="10">
    <source>
        <dbReference type="ARBA" id="ARBA00023288"/>
    </source>
</evidence>
<dbReference type="PANTHER" id="PTHR42757:SF6">
    <property type="entry name" value="NEURONAL GROWTH REGULATOR 1"/>
    <property type="match status" value="1"/>
</dbReference>
<evidence type="ECO:0000256" key="14">
    <source>
        <dbReference type="SAM" id="MobiDB-lite"/>
    </source>
</evidence>
<organism evidence="17 18">
    <name type="scientific">Aldrovandia affinis</name>
    <dbReference type="NCBI Taxonomy" id="143900"/>
    <lineage>
        <taxon>Eukaryota</taxon>
        <taxon>Metazoa</taxon>
        <taxon>Chordata</taxon>
        <taxon>Craniata</taxon>
        <taxon>Vertebrata</taxon>
        <taxon>Euteleostomi</taxon>
        <taxon>Actinopterygii</taxon>
        <taxon>Neopterygii</taxon>
        <taxon>Teleostei</taxon>
        <taxon>Notacanthiformes</taxon>
        <taxon>Halosauridae</taxon>
        <taxon>Aldrovandia</taxon>
    </lineage>
</organism>
<keyword evidence="2" id="KW-1003">Cell membrane</keyword>
<dbReference type="InterPro" id="IPR003599">
    <property type="entry name" value="Ig_sub"/>
</dbReference>
<keyword evidence="3" id="KW-0336">GPI-anchor</keyword>
<protein>
    <recommendedName>
        <fullName evidence="13">Neuronal growth regulator 1</fullName>
    </recommendedName>
</protein>
<evidence type="ECO:0000256" key="2">
    <source>
        <dbReference type="ARBA" id="ARBA00022475"/>
    </source>
</evidence>
<dbReference type="InterPro" id="IPR036179">
    <property type="entry name" value="Ig-like_dom_sf"/>
</dbReference>
<dbReference type="InterPro" id="IPR013783">
    <property type="entry name" value="Ig-like_fold"/>
</dbReference>
<keyword evidence="8" id="KW-1015">Disulfide bond</keyword>
<feature type="domain" description="Ig-like" evidence="16">
    <location>
        <begin position="33"/>
        <end position="136"/>
    </location>
</feature>
<dbReference type="AlphaFoldDB" id="A0AAD7STK6"/>
<evidence type="ECO:0000256" key="3">
    <source>
        <dbReference type="ARBA" id="ARBA00022622"/>
    </source>
</evidence>
<evidence type="ECO:0000256" key="6">
    <source>
        <dbReference type="ARBA" id="ARBA00022889"/>
    </source>
</evidence>
<dbReference type="InterPro" id="IPR003598">
    <property type="entry name" value="Ig_sub2"/>
</dbReference>
<keyword evidence="7" id="KW-0472">Membrane</keyword>
<keyword evidence="10" id="KW-0449">Lipoprotein</keyword>
<evidence type="ECO:0000256" key="12">
    <source>
        <dbReference type="ARBA" id="ARBA00037995"/>
    </source>
</evidence>
<feature type="chain" id="PRO_5041977279" description="Neuronal growth regulator 1" evidence="15">
    <location>
        <begin position="34"/>
        <end position="375"/>
    </location>
</feature>
<evidence type="ECO:0000256" key="7">
    <source>
        <dbReference type="ARBA" id="ARBA00023136"/>
    </source>
</evidence>
<dbReference type="InterPro" id="IPR050876">
    <property type="entry name" value="IgLON_domain"/>
</dbReference>
<keyword evidence="9" id="KW-0325">Glycoprotein</keyword>